<gene>
    <name evidence="1" type="ORF">L6164_016889</name>
</gene>
<protein>
    <submittedName>
        <fullName evidence="1">Uncharacterized protein</fullName>
    </submittedName>
</protein>
<name>A0ACB9N671_BAUVA</name>
<evidence type="ECO:0000313" key="1">
    <source>
        <dbReference type="EMBL" id="KAI4331942.1"/>
    </source>
</evidence>
<keyword evidence="2" id="KW-1185">Reference proteome</keyword>
<organism evidence="1 2">
    <name type="scientific">Bauhinia variegata</name>
    <name type="common">Purple orchid tree</name>
    <name type="synonym">Phanera variegata</name>
    <dbReference type="NCBI Taxonomy" id="167791"/>
    <lineage>
        <taxon>Eukaryota</taxon>
        <taxon>Viridiplantae</taxon>
        <taxon>Streptophyta</taxon>
        <taxon>Embryophyta</taxon>
        <taxon>Tracheophyta</taxon>
        <taxon>Spermatophyta</taxon>
        <taxon>Magnoliopsida</taxon>
        <taxon>eudicotyledons</taxon>
        <taxon>Gunneridae</taxon>
        <taxon>Pentapetalae</taxon>
        <taxon>rosids</taxon>
        <taxon>fabids</taxon>
        <taxon>Fabales</taxon>
        <taxon>Fabaceae</taxon>
        <taxon>Cercidoideae</taxon>
        <taxon>Cercideae</taxon>
        <taxon>Bauhiniinae</taxon>
        <taxon>Bauhinia</taxon>
    </lineage>
</organism>
<proteinExistence type="predicted"/>
<sequence length="200" mass="22065">MAFNSIIMLPLCILAFFSSSVPIAKSISSIHDVSSLNRSSFPKGFIFGTATSAYQSEGAANTDERGPSTDFQEYADICFKEFGDRAKYWITLNEPWTVSQSGYASGSMAPGCCSDWMNLDCTGGDTGREPYFASHNPLLAHAAAVRLYRIKYKCQIKKPDQDAAQRALDFNYGWFMEPLTTGEYTGTNSIPILNISQLKI</sequence>
<evidence type="ECO:0000313" key="2">
    <source>
        <dbReference type="Proteomes" id="UP000828941"/>
    </source>
</evidence>
<reference evidence="1 2" key="1">
    <citation type="journal article" date="2022" name="DNA Res.">
        <title>Chromosomal-level genome assembly of the orchid tree Bauhinia variegata (Leguminosae; Cercidoideae) supports the allotetraploid origin hypothesis of Bauhinia.</title>
        <authorList>
            <person name="Zhong Y."/>
            <person name="Chen Y."/>
            <person name="Zheng D."/>
            <person name="Pang J."/>
            <person name="Liu Y."/>
            <person name="Luo S."/>
            <person name="Meng S."/>
            <person name="Qian L."/>
            <person name="Wei D."/>
            <person name="Dai S."/>
            <person name="Zhou R."/>
        </authorList>
    </citation>
    <scope>NUCLEOTIDE SEQUENCE [LARGE SCALE GENOMIC DNA]</scope>
    <source>
        <strain evidence="1">BV-YZ2020</strain>
    </source>
</reference>
<dbReference type="EMBL" id="CM039432">
    <property type="protein sequence ID" value="KAI4331942.1"/>
    <property type="molecule type" value="Genomic_DNA"/>
</dbReference>
<dbReference type="Proteomes" id="UP000828941">
    <property type="component" value="Chromosome 7"/>
</dbReference>
<accession>A0ACB9N671</accession>
<comment type="caution">
    <text evidence="1">The sequence shown here is derived from an EMBL/GenBank/DDBJ whole genome shotgun (WGS) entry which is preliminary data.</text>
</comment>